<evidence type="ECO:0000313" key="3">
    <source>
        <dbReference type="WBParaSite" id="nRc.2.0.1.t44869-RA"/>
    </source>
</evidence>
<name>A0A915L110_ROMCU</name>
<reference evidence="3" key="1">
    <citation type="submission" date="2022-11" db="UniProtKB">
        <authorList>
            <consortium name="WormBaseParasite"/>
        </authorList>
    </citation>
    <scope>IDENTIFICATION</scope>
</reference>
<accession>A0A915L110</accession>
<feature type="transmembrane region" description="Helical" evidence="1">
    <location>
        <begin position="57"/>
        <end position="77"/>
    </location>
</feature>
<keyword evidence="1" id="KW-1133">Transmembrane helix</keyword>
<dbReference type="WBParaSite" id="nRc.2.0.1.t44869-RA">
    <property type="protein sequence ID" value="nRc.2.0.1.t44869-RA"/>
    <property type="gene ID" value="nRc.2.0.1.g44869"/>
</dbReference>
<proteinExistence type="predicted"/>
<protein>
    <submittedName>
        <fullName evidence="3">Uncharacterized protein</fullName>
    </submittedName>
</protein>
<keyword evidence="2" id="KW-1185">Reference proteome</keyword>
<sequence>MLKARKKLESFNTFSNIFISLTCLTYRKFSALSTSTSDLSSNDRNFVLVDPASLTNAKIYITTNLMVIFSVYVVVVIKKIAGRFYGPKAAIVVTASLT</sequence>
<keyword evidence="1" id="KW-0472">Membrane</keyword>
<organism evidence="2 3">
    <name type="scientific">Romanomermis culicivorax</name>
    <name type="common">Nematode worm</name>
    <dbReference type="NCBI Taxonomy" id="13658"/>
    <lineage>
        <taxon>Eukaryota</taxon>
        <taxon>Metazoa</taxon>
        <taxon>Ecdysozoa</taxon>
        <taxon>Nematoda</taxon>
        <taxon>Enoplea</taxon>
        <taxon>Dorylaimia</taxon>
        <taxon>Mermithida</taxon>
        <taxon>Mermithoidea</taxon>
        <taxon>Mermithidae</taxon>
        <taxon>Romanomermis</taxon>
    </lineage>
</organism>
<dbReference type="AlphaFoldDB" id="A0A915L110"/>
<evidence type="ECO:0000313" key="2">
    <source>
        <dbReference type="Proteomes" id="UP000887565"/>
    </source>
</evidence>
<evidence type="ECO:0000256" key="1">
    <source>
        <dbReference type="SAM" id="Phobius"/>
    </source>
</evidence>
<keyword evidence="1" id="KW-0812">Transmembrane</keyword>
<dbReference type="Proteomes" id="UP000887565">
    <property type="component" value="Unplaced"/>
</dbReference>